<evidence type="ECO:0000313" key="3">
    <source>
        <dbReference type="Proteomes" id="UP001235269"/>
    </source>
</evidence>
<keyword evidence="3" id="KW-1185">Reference proteome</keyword>
<dbReference type="InterPro" id="IPR038732">
    <property type="entry name" value="HpyO/CreE_NAD-binding"/>
</dbReference>
<dbReference type="EMBL" id="JAUSWH010000013">
    <property type="protein sequence ID" value="MDQ0457301.1"/>
    <property type="molecule type" value="Genomic_DNA"/>
</dbReference>
<sequence length="489" mass="53771">MLEHRALWREQDLRGHFAPPFGRCQVAIIGGGFTGASLARSLATRLGRDGAVAVFEPRAALGQGLAYDCHDDALRLNVASHRMKALPEAPDAFHQWLVQTGKLESDPEGVAADGAFYARRSDFGLFMAEQMQPLLQAGLVRHLREKVAHLTRSGQGWLITGDQGSTLYAEEVVIATTHLTARPPQALAGALEGHPRFLAETGQWNALDTCQPDDKVLIVGAGLTALDLVASLRSKGHKGEILMLSRSGRLPQTQSLGGLPPAGNFISPPPASARQLLQTVRAAVQDAADRGLPWQSVFDTLRQQGQALWQNLSDQEQQRFMRHLKRRYETHRYRMPPQIASLLAHDMREGTLKNIAGQICRVERTPQAIHLDIILKPHGMVERHSCQWVAVATGPDYARLIQSQDYLRDLADARLIRPDIHGLGLDVDENCRALRRNGLALGNLFVAGPLTRGRFGELTGAPEIAAQAERLALQMLERLQRGVEASFDI</sequence>
<gene>
    <name evidence="2" type="ORF">QO005_003650</name>
</gene>
<dbReference type="InterPro" id="IPR036188">
    <property type="entry name" value="FAD/NAD-bd_sf"/>
</dbReference>
<protein>
    <submittedName>
        <fullName evidence="2">NAD(P)/FAD-binding protein YdhS</fullName>
    </submittedName>
</protein>
<name>A0ABU0IGL3_9HYPH</name>
<dbReference type="PANTHER" id="PTHR40254:SF1">
    <property type="entry name" value="BLR0577 PROTEIN"/>
    <property type="match status" value="1"/>
</dbReference>
<evidence type="ECO:0000313" key="2">
    <source>
        <dbReference type="EMBL" id="MDQ0457301.1"/>
    </source>
</evidence>
<accession>A0ABU0IGL3</accession>
<dbReference type="SUPFAM" id="SSF51905">
    <property type="entry name" value="FAD/NAD(P)-binding domain"/>
    <property type="match status" value="1"/>
</dbReference>
<proteinExistence type="predicted"/>
<evidence type="ECO:0000259" key="1">
    <source>
        <dbReference type="Pfam" id="PF13454"/>
    </source>
</evidence>
<dbReference type="PANTHER" id="PTHR40254">
    <property type="entry name" value="BLR0577 PROTEIN"/>
    <property type="match status" value="1"/>
</dbReference>
<organism evidence="2 3">
    <name type="scientific">Rhizobium paknamense</name>
    <dbReference type="NCBI Taxonomy" id="1206817"/>
    <lineage>
        <taxon>Bacteria</taxon>
        <taxon>Pseudomonadati</taxon>
        <taxon>Pseudomonadota</taxon>
        <taxon>Alphaproteobacteria</taxon>
        <taxon>Hyphomicrobiales</taxon>
        <taxon>Rhizobiaceae</taxon>
        <taxon>Rhizobium/Agrobacterium group</taxon>
        <taxon>Rhizobium</taxon>
    </lineage>
</organism>
<comment type="caution">
    <text evidence="2">The sequence shown here is derived from an EMBL/GenBank/DDBJ whole genome shotgun (WGS) entry which is preliminary data.</text>
</comment>
<dbReference type="InterPro" id="IPR052189">
    <property type="entry name" value="L-asp_N-monooxygenase_NS-form"/>
</dbReference>
<dbReference type="Gene3D" id="3.50.50.60">
    <property type="entry name" value="FAD/NAD(P)-binding domain"/>
    <property type="match status" value="1"/>
</dbReference>
<dbReference type="RefSeq" id="WP_307159474.1">
    <property type="nucleotide sequence ID" value="NZ_JAUSWH010000013.1"/>
</dbReference>
<reference evidence="2 3" key="1">
    <citation type="submission" date="2023-07" db="EMBL/GenBank/DDBJ databases">
        <title>Genomic Encyclopedia of Type Strains, Phase IV (KMG-IV): sequencing the most valuable type-strain genomes for metagenomic binning, comparative biology and taxonomic classification.</title>
        <authorList>
            <person name="Goeker M."/>
        </authorList>
    </citation>
    <scope>NUCLEOTIDE SEQUENCE [LARGE SCALE GENOMIC DNA]</scope>
    <source>
        <strain evidence="2 3">DSM 100301</strain>
    </source>
</reference>
<dbReference type="Pfam" id="PF13454">
    <property type="entry name" value="NAD_binding_9"/>
    <property type="match status" value="1"/>
</dbReference>
<feature type="domain" description="FAD-dependent urate hydroxylase HpyO/Asp monooxygenase CreE-like FAD/NAD(P)-binding" evidence="1">
    <location>
        <begin position="27"/>
        <end position="178"/>
    </location>
</feature>
<dbReference type="Proteomes" id="UP001235269">
    <property type="component" value="Unassembled WGS sequence"/>
</dbReference>